<feature type="domain" description="Na+-translocating membrane potential-generating system MpsC" evidence="1">
    <location>
        <begin position="3"/>
        <end position="102"/>
    </location>
</feature>
<organism evidence="2 3">
    <name type="scientific">Solirubrobacter ginsenosidimutans</name>
    <dbReference type="NCBI Taxonomy" id="490573"/>
    <lineage>
        <taxon>Bacteria</taxon>
        <taxon>Bacillati</taxon>
        <taxon>Actinomycetota</taxon>
        <taxon>Thermoleophilia</taxon>
        <taxon>Solirubrobacterales</taxon>
        <taxon>Solirubrobacteraceae</taxon>
        <taxon>Solirubrobacter</taxon>
    </lineage>
</organism>
<dbReference type="RefSeq" id="WP_270046596.1">
    <property type="nucleotide sequence ID" value="NZ_JAPDOD010000101.1"/>
</dbReference>
<protein>
    <submittedName>
        <fullName evidence="2">DUF2294 domain-containing protein</fullName>
    </submittedName>
</protein>
<evidence type="ECO:0000259" key="1">
    <source>
        <dbReference type="Pfam" id="PF10057"/>
    </source>
</evidence>
<name>A0A9X3N5E0_9ACTN</name>
<gene>
    <name evidence="2" type="ORF">OM076_44125</name>
</gene>
<comment type="caution">
    <text evidence="2">The sequence shown here is derived from an EMBL/GenBank/DDBJ whole genome shotgun (WGS) entry which is preliminary data.</text>
</comment>
<reference evidence="2" key="1">
    <citation type="submission" date="2022-10" db="EMBL/GenBank/DDBJ databases">
        <title>The WGS of Solirubrobacter ginsenosidimutans DSM 21036.</title>
        <authorList>
            <person name="Jiang Z."/>
        </authorList>
    </citation>
    <scope>NUCLEOTIDE SEQUENCE</scope>
    <source>
        <strain evidence="2">DSM 21036</strain>
    </source>
</reference>
<accession>A0A9X3N5E0</accession>
<keyword evidence="3" id="KW-1185">Reference proteome</keyword>
<dbReference type="Pfam" id="PF10057">
    <property type="entry name" value="MpsC"/>
    <property type="match status" value="1"/>
</dbReference>
<dbReference type="EMBL" id="JAPDOD010000101">
    <property type="protein sequence ID" value="MDA0167330.1"/>
    <property type="molecule type" value="Genomic_DNA"/>
</dbReference>
<evidence type="ECO:0000313" key="2">
    <source>
        <dbReference type="EMBL" id="MDA0167330.1"/>
    </source>
</evidence>
<dbReference type="Proteomes" id="UP001149140">
    <property type="component" value="Unassembled WGS sequence"/>
</dbReference>
<dbReference type="InterPro" id="IPR018745">
    <property type="entry name" value="MpsC"/>
</dbReference>
<dbReference type="AlphaFoldDB" id="A0A9X3N5E0"/>
<sequence>MTDAVVALHLRYYNRVPATAKTRLLGDDLLACVLGGIYTDVEKTLIEIGRTSAVHESRGQFQQAMRHKFVEAVERLSGRTVVAFISNHHVGPDLAVELFWLDGAGPLPA</sequence>
<proteinExistence type="predicted"/>
<evidence type="ECO:0000313" key="3">
    <source>
        <dbReference type="Proteomes" id="UP001149140"/>
    </source>
</evidence>